<dbReference type="RefSeq" id="WP_153857532.1">
    <property type="nucleotide sequence ID" value="NZ_CP045913.1"/>
</dbReference>
<accession>A0A5Q2V730</accession>
<dbReference type="Pfam" id="PF08808">
    <property type="entry name" value="RES"/>
    <property type="match status" value="1"/>
</dbReference>
<feature type="domain" description="RES" evidence="1">
    <location>
        <begin position="38"/>
        <end position="182"/>
    </location>
</feature>
<dbReference type="AlphaFoldDB" id="A0A5Q2V730"/>
<name>A0A5Q2V730_SERPR</name>
<reference evidence="2 3" key="1">
    <citation type="submission" date="2019-11" db="EMBL/GenBank/DDBJ databases">
        <title>The Phosphoenolpyruvate Phosphotransferase System Regulates Serratia proteamaculans 336X Biofilm Formation and Wheat Roots colonization.</title>
        <authorList>
            <person name="Liu F."/>
        </authorList>
    </citation>
    <scope>NUCLEOTIDE SEQUENCE [LARGE SCALE GENOMIC DNA]</scope>
    <source>
        <strain evidence="2 3">336X</strain>
    </source>
</reference>
<gene>
    <name evidence="2" type="ORF">GHV41_03060</name>
</gene>
<protein>
    <submittedName>
        <fullName evidence="2">RES domain-containing protein</fullName>
    </submittedName>
</protein>
<dbReference type="EMBL" id="CP045913">
    <property type="protein sequence ID" value="QGH59890.1"/>
    <property type="molecule type" value="Genomic_DNA"/>
</dbReference>
<evidence type="ECO:0000313" key="2">
    <source>
        <dbReference type="EMBL" id="QGH59890.1"/>
    </source>
</evidence>
<sequence>MDDDLLPPVGKVNINKYLVKAGTPLYRIHREKYAGDAFNNSPGGDARFSPIIDQYSNVIATIYAGDNTKVALCEVPLHDVDFSQEYVEFNVRQLSGLVHTELVVNVELQLAALDQPGLAKMRASKKVAHCDAGYYQVTRKWAEAVYVQHQDIQGLIWPSKQHPGNAYVLFGDRLNGNELSVTAKTVSVTDKSVLIHLFELADKMGITLLEDD</sequence>
<dbReference type="Proteomes" id="UP000381260">
    <property type="component" value="Chromosome"/>
</dbReference>
<dbReference type="SMART" id="SM00953">
    <property type="entry name" value="RES"/>
    <property type="match status" value="1"/>
</dbReference>
<evidence type="ECO:0000313" key="3">
    <source>
        <dbReference type="Proteomes" id="UP000381260"/>
    </source>
</evidence>
<proteinExistence type="predicted"/>
<evidence type="ECO:0000259" key="1">
    <source>
        <dbReference type="SMART" id="SM00953"/>
    </source>
</evidence>
<organism evidence="2 3">
    <name type="scientific">Serratia proteamaculans</name>
    <dbReference type="NCBI Taxonomy" id="28151"/>
    <lineage>
        <taxon>Bacteria</taxon>
        <taxon>Pseudomonadati</taxon>
        <taxon>Pseudomonadota</taxon>
        <taxon>Gammaproteobacteria</taxon>
        <taxon>Enterobacterales</taxon>
        <taxon>Yersiniaceae</taxon>
        <taxon>Serratia</taxon>
    </lineage>
</organism>
<dbReference type="InterPro" id="IPR014914">
    <property type="entry name" value="RES_dom"/>
</dbReference>